<evidence type="ECO:0000313" key="2">
    <source>
        <dbReference type="EMBL" id="KIL55394.1"/>
    </source>
</evidence>
<gene>
    <name evidence="2" type="ORF">M378DRAFT_17987</name>
</gene>
<reference evidence="2 3" key="1">
    <citation type="submission" date="2014-04" db="EMBL/GenBank/DDBJ databases">
        <title>Evolutionary Origins and Diversification of the Mycorrhizal Mutualists.</title>
        <authorList>
            <consortium name="DOE Joint Genome Institute"/>
            <consortium name="Mycorrhizal Genomics Consortium"/>
            <person name="Kohler A."/>
            <person name="Kuo A."/>
            <person name="Nagy L.G."/>
            <person name="Floudas D."/>
            <person name="Copeland A."/>
            <person name="Barry K.W."/>
            <person name="Cichocki N."/>
            <person name="Veneault-Fourrey C."/>
            <person name="LaButti K."/>
            <person name="Lindquist E.A."/>
            <person name="Lipzen A."/>
            <person name="Lundell T."/>
            <person name="Morin E."/>
            <person name="Murat C."/>
            <person name="Riley R."/>
            <person name="Ohm R."/>
            <person name="Sun H."/>
            <person name="Tunlid A."/>
            <person name="Henrissat B."/>
            <person name="Grigoriev I.V."/>
            <person name="Hibbett D.S."/>
            <person name="Martin F."/>
        </authorList>
    </citation>
    <scope>NUCLEOTIDE SEQUENCE [LARGE SCALE GENOMIC DNA]</scope>
    <source>
        <strain evidence="2 3">Koide BX008</strain>
    </source>
</reference>
<dbReference type="InParanoid" id="A0A0C2SN33"/>
<protein>
    <submittedName>
        <fullName evidence="2">Uncharacterized protein</fullName>
    </submittedName>
</protein>
<evidence type="ECO:0000256" key="1">
    <source>
        <dbReference type="SAM" id="MobiDB-lite"/>
    </source>
</evidence>
<dbReference type="EMBL" id="KN818522">
    <property type="protein sequence ID" value="KIL55394.1"/>
    <property type="molecule type" value="Genomic_DNA"/>
</dbReference>
<evidence type="ECO:0000313" key="3">
    <source>
        <dbReference type="Proteomes" id="UP000054549"/>
    </source>
</evidence>
<dbReference type="OrthoDB" id="2804425at2759"/>
<keyword evidence="3" id="KW-1185">Reference proteome</keyword>
<feature type="region of interest" description="Disordered" evidence="1">
    <location>
        <begin position="278"/>
        <end position="321"/>
    </location>
</feature>
<dbReference type="HOGENOM" id="CLU_075092_0_0_1"/>
<dbReference type="Proteomes" id="UP000054549">
    <property type="component" value="Unassembled WGS sequence"/>
</dbReference>
<organism evidence="2 3">
    <name type="scientific">Amanita muscaria (strain Koide BX008)</name>
    <dbReference type="NCBI Taxonomy" id="946122"/>
    <lineage>
        <taxon>Eukaryota</taxon>
        <taxon>Fungi</taxon>
        <taxon>Dikarya</taxon>
        <taxon>Basidiomycota</taxon>
        <taxon>Agaricomycotina</taxon>
        <taxon>Agaricomycetes</taxon>
        <taxon>Agaricomycetidae</taxon>
        <taxon>Agaricales</taxon>
        <taxon>Pluteineae</taxon>
        <taxon>Amanitaceae</taxon>
        <taxon>Amanita</taxon>
    </lineage>
</organism>
<dbReference type="AlphaFoldDB" id="A0A0C2SN33"/>
<sequence>MPITAAPSNEEILALSAGFNLGADSVPEGLTFVYSRDLKGSVLVSQKAVDEPFEVWGVFKISRDSFNFTPTAGYDMVNKPVYDRDKSDDACWLALRPAVNLLAHSCETMLGGQSSEWEKYLANVKSLEKLFKDSAKGTGANKQRDSLVLENWGLKLAHKFLVEAPASEGSDHDSDAEEGASASKAEVPFDLTLEGWPVPDTWSEARQALIDRNYAIQPLNAFVHNTARPIRPSRYERRLKGAIAHVSFMVLAYKFERDGRIRFSAVARKITVLVPPASVAAASSAGKEKRKSPDEASGSGSKKPRLSSDSVTAEPSVPLAP</sequence>
<name>A0A0C2SN33_AMAMK</name>
<accession>A0A0C2SN33</accession>
<proteinExistence type="predicted"/>